<evidence type="ECO:0000313" key="1">
    <source>
        <dbReference type="EMBL" id="QCL93236.1"/>
    </source>
</evidence>
<proteinExistence type="predicted"/>
<dbReference type="AlphaFoldDB" id="A0A4D7YGI8"/>
<sequence length="82" mass="9442">MIFLLQNAVRSPASHGANHAAIIRCMNYCDESIHQPFVSPHKTCLRGRRFVIFHQIQKSLQLKLDLVRGEAFTPADFQHMPR</sequence>
<accession>A0A4D7YGI8</accession>
<reference evidence="1 2" key="1">
    <citation type="submission" date="2019-04" db="EMBL/GenBank/DDBJ databases">
        <title>Complete genome sequence of Agrobacterium tumefaciens CFBP7129.</title>
        <authorList>
            <person name="Haryono M."/>
            <person name="Lin Y.-C."/>
            <person name="Lai E.-M."/>
            <person name="Kuo C.-H."/>
        </authorList>
    </citation>
    <scope>NUCLEOTIDE SEQUENCE [LARGE SCALE GENOMIC DNA]</scope>
    <source>
        <strain evidence="1 2">CFBP7129</strain>
    </source>
</reference>
<name>A0A4D7YGI8_AGRTU</name>
<gene>
    <name evidence="1" type="ORF">CFBP7129_02800</name>
</gene>
<protein>
    <submittedName>
        <fullName evidence="1">Uncharacterized protein</fullName>
    </submittedName>
</protein>
<dbReference type="Proteomes" id="UP000298649">
    <property type="component" value="Chromosome circular"/>
</dbReference>
<evidence type="ECO:0000313" key="2">
    <source>
        <dbReference type="Proteomes" id="UP000298649"/>
    </source>
</evidence>
<organism evidence="1 2">
    <name type="scientific">Agrobacterium tumefaciens</name>
    <dbReference type="NCBI Taxonomy" id="358"/>
    <lineage>
        <taxon>Bacteria</taxon>
        <taxon>Pseudomonadati</taxon>
        <taxon>Pseudomonadota</taxon>
        <taxon>Alphaproteobacteria</taxon>
        <taxon>Hyphomicrobiales</taxon>
        <taxon>Rhizobiaceae</taxon>
        <taxon>Rhizobium/Agrobacterium group</taxon>
        <taxon>Agrobacterium</taxon>
        <taxon>Agrobacterium tumefaciens complex</taxon>
    </lineage>
</organism>
<dbReference type="EMBL" id="CP039922">
    <property type="protein sequence ID" value="QCL93236.1"/>
    <property type="molecule type" value="Genomic_DNA"/>
</dbReference>